<evidence type="ECO:0000313" key="5">
    <source>
        <dbReference type="Proteomes" id="UP000521676"/>
    </source>
</evidence>
<evidence type="ECO:0000313" key="6">
    <source>
        <dbReference type="Proteomes" id="UP001431572"/>
    </source>
</evidence>
<dbReference type="EMBL" id="JACATZ010000003">
    <property type="protein sequence ID" value="NWJ47906.1"/>
    <property type="molecule type" value="Genomic_DNA"/>
</dbReference>
<dbReference type="EMBL" id="CP128400">
    <property type="protein sequence ID" value="WJW69810.1"/>
    <property type="molecule type" value="Genomic_DNA"/>
</dbReference>
<evidence type="ECO:0000313" key="4">
    <source>
        <dbReference type="EMBL" id="WJW69810.1"/>
    </source>
</evidence>
<reference evidence="4" key="2">
    <citation type="journal article" date="2024" name="Nature">
        <title>Anoxygenic phototroph of the Chloroflexota uses a type I reaction centre.</title>
        <authorList>
            <person name="Tsuji J.M."/>
            <person name="Shaw N.A."/>
            <person name="Nagashima S."/>
            <person name="Venkiteswaran J.J."/>
            <person name="Schiff S.L."/>
            <person name="Watanabe T."/>
            <person name="Fukui M."/>
            <person name="Hanada S."/>
            <person name="Tank M."/>
            <person name="Neufeld J.D."/>
        </authorList>
    </citation>
    <scope>NUCLEOTIDE SEQUENCE</scope>
    <source>
        <strain evidence="4">L227-S17</strain>
    </source>
</reference>
<organism evidence="3 5">
    <name type="scientific">Candidatus Chlorohelix allophototropha</name>
    <dbReference type="NCBI Taxonomy" id="3003348"/>
    <lineage>
        <taxon>Bacteria</taxon>
        <taxon>Bacillati</taxon>
        <taxon>Chloroflexota</taxon>
        <taxon>Chloroflexia</taxon>
        <taxon>Candidatus Chloroheliales</taxon>
        <taxon>Candidatus Chloroheliaceae</taxon>
        <taxon>Candidatus Chlorohelix</taxon>
    </lineage>
</organism>
<protein>
    <submittedName>
        <fullName evidence="3">Uncharacterized protein</fullName>
    </submittedName>
</protein>
<feature type="region of interest" description="Disordered" evidence="2">
    <location>
        <begin position="356"/>
        <end position="391"/>
    </location>
</feature>
<feature type="coiled-coil region" evidence="1">
    <location>
        <begin position="13"/>
        <end position="40"/>
    </location>
</feature>
<proteinExistence type="predicted"/>
<accession>A0A8T7M7B0</accession>
<dbReference type="AlphaFoldDB" id="A0A8T7M7B0"/>
<evidence type="ECO:0000313" key="3">
    <source>
        <dbReference type="EMBL" id="NWJ47906.1"/>
    </source>
</evidence>
<dbReference type="RefSeq" id="WP_341471682.1">
    <property type="nucleotide sequence ID" value="NZ_CP128400.1"/>
</dbReference>
<dbReference type="Proteomes" id="UP000521676">
    <property type="component" value="Unassembled WGS sequence"/>
</dbReference>
<keyword evidence="6" id="KW-1185">Reference proteome</keyword>
<name>A0A8T7M7B0_9CHLR</name>
<evidence type="ECO:0000256" key="1">
    <source>
        <dbReference type="SAM" id="Coils"/>
    </source>
</evidence>
<dbReference type="Proteomes" id="UP001431572">
    <property type="component" value="Chromosome 2"/>
</dbReference>
<sequence>MDLTRNYRDDDSLKKGEAQLYQLQQQVDEVRRLVREQMARQHSVEDNWKQSELRVIQIREQMDRFVAEVTQATQVRNMDEQRIKQELAELQFRAGEPAKAVRELRSQFTDIVETRRKENEQLGLDRLQLDKLLMTVRDGQSQITRLDGAIRDLREAIKITANAQEFYQRELDRVLDIIHNNEQSVRRATEEFNQQVVDLRAEVQLFANRITRLEDLQRQDTVRIDEIAPVLDVLRKEDERVMSNIVRVERLFNERIAVGQGRLEEIRQQLEGQFFNVNQVIAGNNESTQTRFVTLDERLRTLDKTILELQVRIEQVKQVEDSEVFELYQLEETRLARQLETLQAEFDLVRQHRSRSQAGGLAGRRAVKARAKARAESQAQEQSEPETDDSI</sequence>
<reference evidence="3 5" key="1">
    <citation type="submission" date="2020-06" db="EMBL/GenBank/DDBJ databases">
        <title>Anoxygenic phototrophic Chloroflexota member uses a Type I reaction center.</title>
        <authorList>
            <person name="Tsuji J.M."/>
            <person name="Shaw N.A."/>
            <person name="Nagashima S."/>
            <person name="Venkiteswaran J."/>
            <person name="Schiff S.L."/>
            <person name="Hanada S."/>
            <person name="Tank M."/>
            <person name="Neufeld J.D."/>
        </authorList>
    </citation>
    <scope>NUCLEOTIDE SEQUENCE [LARGE SCALE GENOMIC DNA]</scope>
    <source>
        <strain evidence="3">L227-S17</strain>
    </source>
</reference>
<gene>
    <name evidence="3" type="ORF">HXX08_18795</name>
    <name evidence="4" type="ORF">OZ401_003440</name>
</gene>
<evidence type="ECO:0000256" key="2">
    <source>
        <dbReference type="SAM" id="MobiDB-lite"/>
    </source>
</evidence>
<keyword evidence="1" id="KW-0175">Coiled coil</keyword>
<feature type="coiled-coil region" evidence="1">
    <location>
        <begin position="299"/>
        <end position="345"/>
    </location>
</feature>